<keyword evidence="3" id="KW-1185">Reference proteome</keyword>
<gene>
    <name evidence="2" type="ORF">B0T19DRAFT_97517</name>
</gene>
<protein>
    <submittedName>
        <fullName evidence="2">Uncharacterized protein</fullName>
    </submittedName>
</protein>
<evidence type="ECO:0000313" key="3">
    <source>
        <dbReference type="Proteomes" id="UP001286456"/>
    </source>
</evidence>
<feature type="compositionally biased region" description="Polar residues" evidence="1">
    <location>
        <begin position="683"/>
        <end position="701"/>
    </location>
</feature>
<evidence type="ECO:0000313" key="2">
    <source>
        <dbReference type="EMBL" id="KAK3332176.1"/>
    </source>
</evidence>
<dbReference type="AlphaFoldDB" id="A0AAE0MGX2"/>
<reference evidence="2" key="2">
    <citation type="submission" date="2023-06" db="EMBL/GenBank/DDBJ databases">
        <authorList>
            <consortium name="Lawrence Berkeley National Laboratory"/>
            <person name="Haridas S."/>
            <person name="Hensen N."/>
            <person name="Bonometti L."/>
            <person name="Westerberg I."/>
            <person name="Brannstrom I.O."/>
            <person name="Guillou S."/>
            <person name="Cros-Aarteil S."/>
            <person name="Calhoun S."/>
            <person name="Kuo A."/>
            <person name="Mondo S."/>
            <person name="Pangilinan J."/>
            <person name="Riley R."/>
            <person name="Labutti K."/>
            <person name="Andreopoulos B."/>
            <person name="Lipzen A."/>
            <person name="Chen C."/>
            <person name="Yanf M."/>
            <person name="Daum C."/>
            <person name="Ng V."/>
            <person name="Clum A."/>
            <person name="Steindorff A."/>
            <person name="Ohm R."/>
            <person name="Martin F."/>
            <person name="Silar P."/>
            <person name="Natvig D."/>
            <person name="Lalanne C."/>
            <person name="Gautier V."/>
            <person name="Ament-Velasquez S.L."/>
            <person name="Kruys A."/>
            <person name="Hutchinson M.I."/>
            <person name="Powell A.J."/>
            <person name="Barry K."/>
            <person name="Miller A.N."/>
            <person name="Grigoriev I.V."/>
            <person name="Debuchy R."/>
            <person name="Gladieux P."/>
            <person name="Thoren M.H."/>
            <person name="Johannesson H."/>
        </authorList>
    </citation>
    <scope>NUCLEOTIDE SEQUENCE</scope>
    <source>
        <strain evidence="2">SMH4131-1</strain>
    </source>
</reference>
<accession>A0AAE0MGX2</accession>
<evidence type="ECO:0000256" key="1">
    <source>
        <dbReference type="SAM" id="MobiDB-lite"/>
    </source>
</evidence>
<reference evidence="2" key="1">
    <citation type="journal article" date="2023" name="Mol. Phylogenet. Evol.">
        <title>Genome-scale phylogeny and comparative genomics of the fungal order Sordariales.</title>
        <authorList>
            <person name="Hensen N."/>
            <person name="Bonometti L."/>
            <person name="Westerberg I."/>
            <person name="Brannstrom I.O."/>
            <person name="Guillou S."/>
            <person name="Cros-Aarteil S."/>
            <person name="Calhoun S."/>
            <person name="Haridas S."/>
            <person name="Kuo A."/>
            <person name="Mondo S."/>
            <person name="Pangilinan J."/>
            <person name="Riley R."/>
            <person name="LaButti K."/>
            <person name="Andreopoulos B."/>
            <person name="Lipzen A."/>
            <person name="Chen C."/>
            <person name="Yan M."/>
            <person name="Daum C."/>
            <person name="Ng V."/>
            <person name="Clum A."/>
            <person name="Steindorff A."/>
            <person name="Ohm R.A."/>
            <person name="Martin F."/>
            <person name="Silar P."/>
            <person name="Natvig D.O."/>
            <person name="Lalanne C."/>
            <person name="Gautier V."/>
            <person name="Ament-Velasquez S.L."/>
            <person name="Kruys A."/>
            <person name="Hutchinson M.I."/>
            <person name="Powell A.J."/>
            <person name="Barry K."/>
            <person name="Miller A.N."/>
            <person name="Grigoriev I.V."/>
            <person name="Debuchy R."/>
            <person name="Gladieux P."/>
            <person name="Hiltunen Thoren M."/>
            <person name="Johannesson H."/>
        </authorList>
    </citation>
    <scope>NUCLEOTIDE SEQUENCE</scope>
    <source>
        <strain evidence="2">SMH4131-1</strain>
    </source>
</reference>
<feature type="compositionally biased region" description="Basic and acidic residues" evidence="1">
    <location>
        <begin position="503"/>
        <end position="513"/>
    </location>
</feature>
<feature type="compositionally biased region" description="Acidic residues" evidence="1">
    <location>
        <begin position="654"/>
        <end position="672"/>
    </location>
</feature>
<dbReference type="Proteomes" id="UP001286456">
    <property type="component" value="Unassembled WGS sequence"/>
</dbReference>
<feature type="compositionally biased region" description="Polar residues" evidence="1">
    <location>
        <begin position="761"/>
        <end position="784"/>
    </location>
</feature>
<sequence>MDSHLPTPSSSLDRRVPRGATDDPIMEEENAHPAPGPSGGAGAYDCGNIQCNHHKNMLRGELQQHQVLLTGEVEKNRDLSRKVDRLKADITALMARLSRRGKHTTRCWPEMLRDYLENGGNGDYSRIYRQCCKEENMSVSLNWIHPSVRLVAPRRLGPDHPEVVVEPAQPEGTPPDNLLNAATPFSFELLPWEAQARIFKTWLVKDGLIHAFSRLDPFVRPASFPSAEESTRSRSGLKTYFYWGPRECSLTEDGKEPNDVLRIFFVSRRFFWIGVHCFYGLNTFAFSSLGEWQRFGQGIGYARLERMQHIELTWRGQQYLTVPPLDERPSSRIPFSCRTFGLSLLPDCRRLRTIVVHVNEGIEGRKNPYVRRPYEHDNLKEYMKRKTAGQPNQRLSRSLRNLQGIDYIYTLRGLDWIRFYDLDQAATRGRVEVADWSFMEDIKICTIDRVPSRREASLLENLVPLFGDVEGGGDDRQRWQPNEVDLTLIRSFYVGDNASRSFDDMRRGSHQDVDIPTATQGSRDSLSYFVETDSSSSSDSGSDSDSDSDDGGARLNVVRRPVRPATGAARRPAARRPVARARANNAPRPAMASNIDNHNNAIIISDNDGSDDSDDSDDSTENSSSESDDSELGDSSKDSDSSSNNRGPTTIVLSDDDSNDGSDSGSDSDNDSNSDSANELFVRQSQQSTSRADSAERTTMSGGCLSPEARGSSSHMGPQQSPYTASMSQANNASVTPISRLLSTSSTNSPAPQQAGRDTTRSSSGLFVSPNPEQRFSPYQSQPFPWNLNAPSRAGTFSREPTFASSRFLTRQ</sequence>
<feature type="compositionally biased region" description="Acidic residues" evidence="1">
    <location>
        <begin position="608"/>
        <end position="632"/>
    </location>
</feature>
<feature type="region of interest" description="Disordered" evidence="1">
    <location>
        <begin position="503"/>
        <end position="812"/>
    </location>
</feature>
<feature type="region of interest" description="Disordered" evidence="1">
    <location>
        <begin position="1"/>
        <end position="41"/>
    </location>
</feature>
<proteinExistence type="predicted"/>
<comment type="caution">
    <text evidence="2">The sequence shown here is derived from an EMBL/GenBank/DDBJ whole genome shotgun (WGS) entry which is preliminary data.</text>
</comment>
<feature type="compositionally biased region" description="Polar residues" evidence="1">
    <location>
        <begin position="1"/>
        <end position="11"/>
    </location>
</feature>
<dbReference type="EMBL" id="JAUEPO010000002">
    <property type="protein sequence ID" value="KAK3332176.1"/>
    <property type="molecule type" value="Genomic_DNA"/>
</dbReference>
<feature type="compositionally biased region" description="Polar residues" evidence="1">
    <location>
        <begin position="803"/>
        <end position="812"/>
    </location>
</feature>
<feature type="compositionally biased region" description="Polar residues" evidence="1">
    <location>
        <begin position="711"/>
        <end position="752"/>
    </location>
</feature>
<feature type="compositionally biased region" description="Low complexity" evidence="1">
    <location>
        <begin position="580"/>
        <end position="590"/>
    </location>
</feature>
<organism evidence="2 3">
    <name type="scientific">Cercophora scortea</name>
    <dbReference type="NCBI Taxonomy" id="314031"/>
    <lineage>
        <taxon>Eukaryota</taxon>
        <taxon>Fungi</taxon>
        <taxon>Dikarya</taxon>
        <taxon>Ascomycota</taxon>
        <taxon>Pezizomycotina</taxon>
        <taxon>Sordariomycetes</taxon>
        <taxon>Sordariomycetidae</taxon>
        <taxon>Sordariales</taxon>
        <taxon>Lasiosphaeriaceae</taxon>
        <taxon>Cercophora</taxon>
    </lineage>
</organism>
<name>A0AAE0MGX2_9PEZI</name>